<dbReference type="EMBL" id="CP111028">
    <property type="protein sequence ID" value="WAR31252.1"/>
    <property type="molecule type" value="Genomic_DNA"/>
</dbReference>
<evidence type="ECO:0000256" key="3">
    <source>
        <dbReference type="ARBA" id="ARBA00022723"/>
    </source>
</evidence>
<gene>
    <name evidence="15" type="ORF">MAR_033794</name>
</gene>
<feature type="region of interest" description="Disordered" evidence="13">
    <location>
        <begin position="65"/>
        <end position="217"/>
    </location>
</feature>
<reference evidence="15" key="1">
    <citation type="submission" date="2022-11" db="EMBL/GenBank/DDBJ databases">
        <title>Centuries of genome instability and evolution in soft-shell clam transmissible cancer (bioRxiv).</title>
        <authorList>
            <person name="Hart S.F.M."/>
            <person name="Yonemitsu M.A."/>
            <person name="Giersch R.M."/>
            <person name="Beal B.F."/>
            <person name="Arriagada G."/>
            <person name="Davis B.W."/>
            <person name="Ostrander E.A."/>
            <person name="Goff S.P."/>
            <person name="Metzger M.J."/>
        </authorList>
    </citation>
    <scope>NUCLEOTIDE SEQUENCE</scope>
    <source>
        <strain evidence="15">MELC-2E11</strain>
        <tissue evidence="15">Siphon/mantle</tissue>
    </source>
</reference>
<feature type="region of interest" description="Disordered" evidence="13">
    <location>
        <begin position="341"/>
        <end position="362"/>
    </location>
</feature>
<keyword evidence="5 12" id="KW-0378">Hydrolase</keyword>
<dbReference type="PROSITE" id="PS51479">
    <property type="entry name" value="ZF_RTR1"/>
    <property type="match status" value="1"/>
</dbReference>
<comment type="catalytic activity">
    <reaction evidence="9 12">
        <text>O-phospho-L-seryl-[protein] + H2O = L-seryl-[protein] + phosphate</text>
        <dbReference type="Rhea" id="RHEA:20629"/>
        <dbReference type="Rhea" id="RHEA-COMP:9863"/>
        <dbReference type="Rhea" id="RHEA-COMP:11604"/>
        <dbReference type="ChEBI" id="CHEBI:15377"/>
        <dbReference type="ChEBI" id="CHEBI:29999"/>
        <dbReference type="ChEBI" id="CHEBI:43474"/>
        <dbReference type="ChEBI" id="CHEBI:83421"/>
        <dbReference type="EC" id="3.1.3.16"/>
    </reaction>
</comment>
<evidence type="ECO:0000256" key="12">
    <source>
        <dbReference type="RuleBase" id="RU367080"/>
    </source>
</evidence>
<keyword evidence="6 12" id="KW-0862">Zinc</keyword>
<keyword evidence="4 12" id="KW-0863">Zinc-finger</keyword>
<feature type="compositionally biased region" description="Basic and acidic residues" evidence="13">
    <location>
        <begin position="245"/>
        <end position="265"/>
    </location>
</feature>
<proteinExistence type="inferred from homology"/>
<accession>A0ABY7GA13</accession>
<evidence type="ECO:0000256" key="9">
    <source>
        <dbReference type="ARBA" id="ARBA00047761"/>
    </source>
</evidence>
<evidence type="ECO:0000313" key="15">
    <source>
        <dbReference type="EMBL" id="WAR31252.1"/>
    </source>
</evidence>
<feature type="compositionally biased region" description="Basic residues" evidence="13">
    <location>
        <begin position="206"/>
        <end position="215"/>
    </location>
</feature>
<dbReference type="PANTHER" id="PTHR14732">
    <property type="entry name" value="RNA POLYMERASE II SUBUNIT B1 CTD PHOSPHATASE RPAP2-RELATED"/>
    <property type="match status" value="1"/>
</dbReference>
<keyword evidence="7 12" id="KW-0904">Protein phosphatase</keyword>
<evidence type="ECO:0000256" key="6">
    <source>
        <dbReference type="ARBA" id="ARBA00022833"/>
    </source>
</evidence>
<feature type="compositionally biased region" description="Polar residues" evidence="13">
    <location>
        <begin position="172"/>
        <end position="184"/>
    </location>
</feature>
<feature type="compositionally biased region" description="Basic and acidic residues" evidence="13">
    <location>
        <begin position="187"/>
        <end position="198"/>
    </location>
</feature>
<keyword evidence="8 12" id="KW-0539">Nucleus</keyword>
<dbReference type="Proteomes" id="UP001164746">
    <property type="component" value="Chromosome 17"/>
</dbReference>
<evidence type="ECO:0000313" key="16">
    <source>
        <dbReference type="Proteomes" id="UP001164746"/>
    </source>
</evidence>
<sequence length="491" mass="54942">TPEDMTSGSSEAEKQAELRRKIEYKVACEERAHKIVQLITPSHYEDITVERAIAKLCGYPLCQNNLEKKSNKTGDEAGKDETKADSQRGSVNTEKARGNISTDEPCVYTLDKAMSDLGMTDGGEGALHEKDDTIAESDKDSQDNFRTEAKEADSEEDFQRTDKHSQNERPSETCTKVDQSSNVKVPNVEKETKLDNKQPEPSVSKPNKKDKKAATKAKTDYLMQLLDKRKSLLSKMVDIQDTSEDVVKPGEEMKENAELSDKKLEYLGDTVEPKVMERSTASQGVHVREIQTVHVKHGAQSTDSKKSNGVCPKKQVSTLKLICETLRSWISQDTVEFLNTGQAETGSGDSRSDSASMGKKSDMERQYDALVAKVDAQEAEFDNLLGEESLEEVAPPSGPLPHYEVLKEEIEENQYRVQKLTSENIIFKPAEWTLVALIMLKLLSKKIPSLEQAFRSPSSEKYFNLLLSSLREDMTTLQSHVDSVIPTLKRR</sequence>
<keyword evidence="3 12" id="KW-0479">Metal-binding</keyword>
<evidence type="ECO:0000256" key="8">
    <source>
        <dbReference type="ARBA" id="ARBA00023242"/>
    </source>
</evidence>
<evidence type="ECO:0000256" key="11">
    <source>
        <dbReference type="PROSITE-ProRule" id="PRU00812"/>
    </source>
</evidence>
<dbReference type="Gene3D" id="1.25.40.820">
    <property type="match status" value="1"/>
</dbReference>
<name>A0ABY7GA13_MYAAR</name>
<evidence type="ECO:0000256" key="5">
    <source>
        <dbReference type="ARBA" id="ARBA00022801"/>
    </source>
</evidence>
<organism evidence="15 16">
    <name type="scientific">Mya arenaria</name>
    <name type="common">Soft-shell clam</name>
    <dbReference type="NCBI Taxonomy" id="6604"/>
    <lineage>
        <taxon>Eukaryota</taxon>
        <taxon>Metazoa</taxon>
        <taxon>Spiralia</taxon>
        <taxon>Lophotrochozoa</taxon>
        <taxon>Mollusca</taxon>
        <taxon>Bivalvia</taxon>
        <taxon>Autobranchia</taxon>
        <taxon>Heteroconchia</taxon>
        <taxon>Euheterodonta</taxon>
        <taxon>Imparidentia</taxon>
        <taxon>Neoheterodontei</taxon>
        <taxon>Myida</taxon>
        <taxon>Myoidea</taxon>
        <taxon>Myidae</taxon>
        <taxon>Mya</taxon>
    </lineage>
</organism>
<comment type="catalytic activity">
    <reaction evidence="10 12">
        <text>O-phospho-L-threonyl-[protein] + H2O = L-threonyl-[protein] + phosphate</text>
        <dbReference type="Rhea" id="RHEA:47004"/>
        <dbReference type="Rhea" id="RHEA-COMP:11060"/>
        <dbReference type="Rhea" id="RHEA-COMP:11605"/>
        <dbReference type="ChEBI" id="CHEBI:15377"/>
        <dbReference type="ChEBI" id="CHEBI:30013"/>
        <dbReference type="ChEBI" id="CHEBI:43474"/>
        <dbReference type="ChEBI" id="CHEBI:61977"/>
        <dbReference type="EC" id="3.1.3.16"/>
    </reaction>
</comment>
<dbReference type="PANTHER" id="PTHR14732:SF0">
    <property type="entry name" value="RNA POLYMERASE II SUBUNIT B1 CTD PHOSPHATASE RPAP2-RELATED"/>
    <property type="match status" value="1"/>
</dbReference>
<evidence type="ECO:0000256" key="1">
    <source>
        <dbReference type="ARBA" id="ARBA00004123"/>
    </source>
</evidence>
<dbReference type="EC" id="3.1.3.16" evidence="12"/>
<dbReference type="InterPro" id="IPR039693">
    <property type="entry name" value="Rtr1/RPAP2"/>
</dbReference>
<dbReference type="InterPro" id="IPR038534">
    <property type="entry name" value="Rtr1/RPAP2_sf"/>
</dbReference>
<evidence type="ECO:0000256" key="10">
    <source>
        <dbReference type="ARBA" id="ARBA00048336"/>
    </source>
</evidence>
<feature type="compositionally biased region" description="Polar residues" evidence="13">
    <location>
        <begin position="341"/>
        <end position="355"/>
    </location>
</feature>
<dbReference type="InterPro" id="IPR007308">
    <property type="entry name" value="Rtr1/RPAP2_dom"/>
</dbReference>
<comment type="subcellular location">
    <subcellularLocation>
        <location evidence="1 12">Nucleus</location>
    </subcellularLocation>
</comment>
<evidence type="ECO:0000256" key="4">
    <source>
        <dbReference type="ARBA" id="ARBA00022771"/>
    </source>
</evidence>
<evidence type="ECO:0000256" key="7">
    <source>
        <dbReference type="ARBA" id="ARBA00022912"/>
    </source>
</evidence>
<feature type="region of interest" description="Disordered" evidence="13">
    <location>
        <begin position="244"/>
        <end position="265"/>
    </location>
</feature>
<evidence type="ECO:0000259" key="14">
    <source>
        <dbReference type="PROSITE" id="PS51479"/>
    </source>
</evidence>
<feature type="non-terminal residue" evidence="15">
    <location>
        <position position="1"/>
    </location>
</feature>
<feature type="compositionally biased region" description="Basic and acidic residues" evidence="13">
    <location>
        <begin position="66"/>
        <end position="86"/>
    </location>
</feature>
<dbReference type="Pfam" id="PF04181">
    <property type="entry name" value="RPAP2_Rtr1"/>
    <property type="match status" value="1"/>
</dbReference>
<evidence type="ECO:0000256" key="13">
    <source>
        <dbReference type="SAM" id="MobiDB-lite"/>
    </source>
</evidence>
<comment type="similarity">
    <text evidence="2 11 12">Belongs to the RPAP2 family.</text>
</comment>
<comment type="function">
    <text evidence="12">Putative RNA polymerase II subunit B1 C-terminal domain (CTD) phosphatase involved in RNA polymerase II transcription regulation.</text>
</comment>
<feature type="compositionally biased region" description="Basic and acidic residues" evidence="13">
    <location>
        <begin position="126"/>
        <end position="171"/>
    </location>
</feature>
<evidence type="ECO:0000256" key="2">
    <source>
        <dbReference type="ARBA" id="ARBA00005676"/>
    </source>
</evidence>
<protein>
    <recommendedName>
        <fullName evidence="12">RNA polymerase II subunit B1 CTD phosphatase RPAP2 homolog</fullName>
        <ecNumber evidence="12">3.1.3.16</ecNumber>
    </recommendedName>
</protein>
<feature type="domain" description="RTR1-type" evidence="14">
    <location>
        <begin position="34"/>
        <end position="131"/>
    </location>
</feature>
<keyword evidence="16" id="KW-1185">Reference proteome</keyword>